<dbReference type="PANTHER" id="PTHR12658:SF0">
    <property type="entry name" value="TUBULIN-SPECIFIC CHAPERONE D"/>
    <property type="match status" value="1"/>
</dbReference>
<evidence type="ECO:0000256" key="1">
    <source>
        <dbReference type="ARBA" id="ARBA00023186"/>
    </source>
</evidence>
<dbReference type="InterPro" id="IPR011989">
    <property type="entry name" value="ARM-like"/>
</dbReference>
<dbReference type="GO" id="GO:0048487">
    <property type="term" value="F:beta-tubulin binding"/>
    <property type="evidence" value="ECO:0007669"/>
    <property type="project" value="InterPro"/>
</dbReference>
<dbReference type="Proteomes" id="UP000243459">
    <property type="component" value="Chromosome 10"/>
</dbReference>
<dbReference type="InterPro" id="IPR033162">
    <property type="entry name" value="TBCD"/>
</dbReference>
<name>A0A5P1E071_ASPOF</name>
<dbReference type="GO" id="GO:0005096">
    <property type="term" value="F:GTPase activator activity"/>
    <property type="evidence" value="ECO:0007669"/>
    <property type="project" value="InterPro"/>
</dbReference>
<protein>
    <submittedName>
        <fullName evidence="4">Uncharacterized protein</fullName>
    </submittedName>
</protein>
<dbReference type="GO" id="GO:0000226">
    <property type="term" value="P:microtubule cytoskeleton organization"/>
    <property type="evidence" value="ECO:0007669"/>
    <property type="project" value="TreeGrafter"/>
</dbReference>
<evidence type="ECO:0000259" key="3">
    <source>
        <dbReference type="Pfam" id="PF25767"/>
    </source>
</evidence>
<dbReference type="InterPro" id="IPR058033">
    <property type="entry name" value="ARM_TBCD_2nd"/>
</dbReference>
<dbReference type="Pfam" id="PF25767">
    <property type="entry name" value="ARM_TBCD_2nd"/>
    <property type="match status" value="1"/>
</dbReference>
<dbReference type="AlphaFoldDB" id="A0A5P1E071"/>
<dbReference type="OMA" id="CARHTTE"/>
<accession>A0A5P1E071</accession>
<evidence type="ECO:0000313" key="4">
    <source>
        <dbReference type="EMBL" id="ONK55964.1"/>
    </source>
</evidence>
<dbReference type="SUPFAM" id="SSF48371">
    <property type="entry name" value="ARM repeat"/>
    <property type="match status" value="1"/>
</dbReference>
<reference evidence="5" key="1">
    <citation type="journal article" date="2017" name="Nat. Commun.">
        <title>The asparagus genome sheds light on the origin and evolution of a young Y chromosome.</title>
        <authorList>
            <person name="Harkess A."/>
            <person name="Zhou J."/>
            <person name="Xu C."/>
            <person name="Bowers J.E."/>
            <person name="Van der Hulst R."/>
            <person name="Ayyampalayam S."/>
            <person name="Mercati F."/>
            <person name="Riccardi P."/>
            <person name="McKain M.R."/>
            <person name="Kakrana A."/>
            <person name="Tang H."/>
            <person name="Ray J."/>
            <person name="Groenendijk J."/>
            <person name="Arikit S."/>
            <person name="Mathioni S.M."/>
            <person name="Nakano M."/>
            <person name="Shan H."/>
            <person name="Telgmann-Rauber A."/>
            <person name="Kanno A."/>
            <person name="Yue Z."/>
            <person name="Chen H."/>
            <person name="Li W."/>
            <person name="Chen Y."/>
            <person name="Xu X."/>
            <person name="Zhang Y."/>
            <person name="Luo S."/>
            <person name="Chen H."/>
            <person name="Gao J."/>
            <person name="Mao Z."/>
            <person name="Pires J.C."/>
            <person name="Luo M."/>
            <person name="Kudrna D."/>
            <person name="Wing R.A."/>
            <person name="Meyers B.C."/>
            <person name="Yi K."/>
            <person name="Kong H."/>
            <person name="Lavrijsen P."/>
            <person name="Sunseri F."/>
            <person name="Falavigna A."/>
            <person name="Ye Y."/>
            <person name="Leebens-Mack J.H."/>
            <person name="Chen G."/>
        </authorList>
    </citation>
    <scope>NUCLEOTIDE SEQUENCE [LARGE SCALE GENOMIC DNA]</scope>
    <source>
        <strain evidence="5">cv. DH0086</strain>
    </source>
</reference>
<dbReference type="Gramene" id="ONK55964">
    <property type="protein sequence ID" value="ONK55964"/>
    <property type="gene ID" value="A4U43_C10F2750"/>
</dbReference>
<organism evidence="4 5">
    <name type="scientific">Asparagus officinalis</name>
    <name type="common">Garden asparagus</name>
    <dbReference type="NCBI Taxonomy" id="4686"/>
    <lineage>
        <taxon>Eukaryota</taxon>
        <taxon>Viridiplantae</taxon>
        <taxon>Streptophyta</taxon>
        <taxon>Embryophyta</taxon>
        <taxon>Tracheophyta</taxon>
        <taxon>Spermatophyta</taxon>
        <taxon>Magnoliopsida</taxon>
        <taxon>Liliopsida</taxon>
        <taxon>Asparagales</taxon>
        <taxon>Asparagaceae</taxon>
        <taxon>Asparagoideae</taxon>
        <taxon>Asparagus</taxon>
    </lineage>
</organism>
<dbReference type="PANTHER" id="PTHR12658">
    <property type="entry name" value="BETA-TUBULIN COFACTOR D"/>
    <property type="match status" value="1"/>
</dbReference>
<dbReference type="GO" id="GO:0007023">
    <property type="term" value="P:post-chaperonin tubulin folding pathway"/>
    <property type="evidence" value="ECO:0007669"/>
    <property type="project" value="InterPro"/>
</dbReference>
<feature type="domain" description="Tubulin-folding cofactor D ARM repeats" evidence="3">
    <location>
        <begin position="1"/>
        <end position="46"/>
    </location>
</feature>
<evidence type="ECO:0000313" key="5">
    <source>
        <dbReference type="Proteomes" id="UP000243459"/>
    </source>
</evidence>
<dbReference type="EMBL" id="CM007390">
    <property type="protein sequence ID" value="ONK55964.1"/>
    <property type="molecule type" value="Genomic_DNA"/>
</dbReference>
<dbReference type="GO" id="GO:0007021">
    <property type="term" value="P:tubulin complex assembly"/>
    <property type="evidence" value="ECO:0007669"/>
    <property type="project" value="InterPro"/>
</dbReference>
<dbReference type="InterPro" id="IPR016024">
    <property type="entry name" value="ARM-type_fold"/>
</dbReference>
<dbReference type="InterPro" id="IPR022577">
    <property type="entry name" value="TBCD_C"/>
</dbReference>
<proteinExistence type="predicted"/>
<feature type="domain" description="Tubulin-folding cofactor D C-terminal" evidence="2">
    <location>
        <begin position="429"/>
        <end position="617"/>
    </location>
</feature>
<evidence type="ECO:0000259" key="2">
    <source>
        <dbReference type="Pfam" id="PF12612"/>
    </source>
</evidence>
<sequence>MKGILEELAPHLLTVACYDREVNCRRAASAAFQENVGRQGTFPHGIDIVNAADYFSLSSRANSYCNVAVFIAQSKEYLYPFVEELLCCKISHWDKSLRELAGKALSALAKYDLDYFAGYVLDKLVSCTLSLDLCTRHGATLAAGELVLTLHQCGFNFSTEKQKSLSGVVPAIEKARLYRGKGGEIMRAAVSRFIECLSLSEVSLSEKNKKSLLDTLNDNLKHPNAQIQSAAVEALKHFARVYLVSRDKVTNDIALKYLEFLDDPNVAARRGGALALGNLPYDFLCGRWMTVIKKLCSSCLVEGKPEDPDAEARVNAVRGLVLVCETLSGASNCRHHEDEISLYLLIKNEVMQTLFKSLDDYSVDNRGDVGSWVREAAMDGLERCIYILCRRDSAGSLKTPGVQHLVEITDKNSVASDVYPLVDKIIATSLVGGIAKQAVEKMDRLRDTAARTLQRILYNQHHSIPSIPHRDILQDIIPFDSNLKWGDPSVSYPRFVQLLHLSCYSRPVLSGLVISVGGLQESLRKASTAALLEYIQNSEGDTIENRNVQAYKLSTDLIWILQEYQKCDRIITPTFKTIEILLSKQVFLNMEGHMQSFGAALLNSLAIELRGSKDFTKLCTGLSVLGYVASFEEPINSRAVSQLLFFLAHRYPKIRRAAADQVYLVLLQNENLSSEDRIEKALEILSETCWEGAIEESKLGRSHLYETVGIEPDTMLKTKATAVSNSAKKSVTDDENASYSSLVESSGF</sequence>
<keyword evidence="1" id="KW-0143">Chaperone</keyword>
<dbReference type="Pfam" id="PF12612">
    <property type="entry name" value="TFCD_C"/>
    <property type="match status" value="1"/>
</dbReference>
<keyword evidence="5" id="KW-1185">Reference proteome</keyword>
<gene>
    <name evidence="4" type="ORF">A4U43_C10F2750</name>
</gene>
<dbReference type="Gene3D" id="1.25.10.10">
    <property type="entry name" value="Leucine-rich Repeat Variant"/>
    <property type="match status" value="1"/>
</dbReference>